<dbReference type="NCBIfam" id="TIGR02831">
    <property type="entry name" value="spo_II_M"/>
    <property type="match status" value="1"/>
</dbReference>
<dbReference type="PIRSF" id="PIRSF038973">
    <property type="entry name" value="SpoIIM"/>
    <property type="match status" value="1"/>
</dbReference>
<organism evidence="2 3">
    <name type="scientific">Tepidimicrobium xylanilyticum</name>
    <dbReference type="NCBI Taxonomy" id="1123352"/>
    <lineage>
        <taxon>Bacteria</taxon>
        <taxon>Bacillati</taxon>
        <taxon>Bacillota</taxon>
        <taxon>Tissierellia</taxon>
        <taxon>Tissierellales</taxon>
        <taxon>Tepidimicrobiaceae</taxon>
        <taxon>Tepidimicrobium</taxon>
    </lineage>
</organism>
<dbReference type="InterPro" id="IPR002798">
    <property type="entry name" value="SpoIIM-like"/>
</dbReference>
<evidence type="ECO:0000313" key="2">
    <source>
        <dbReference type="EMBL" id="SDX57528.1"/>
    </source>
</evidence>
<feature type="transmembrane region" description="Helical" evidence="1">
    <location>
        <begin position="12"/>
        <end position="38"/>
    </location>
</feature>
<keyword evidence="1" id="KW-0472">Membrane</keyword>
<protein>
    <submittedName>
        <fullName evidence="2">Stage II sporulation protein M</fullName>
    </submittedName>
</protein>
<feature type="transmembrane region" description="Helical" evidence="1">
    <location>
        <begin position="84"/>
        <end position="104"/>
    </location>
</feature>
<feature type="transmembrane region" description="Helical" evidence="1">
    <location>
        <begin position="111"/>
        <end position="132"/>
    </location>
</feature>
<dbReference type="Proteomes" id="UP000198828">
    <property type="component" value="Unassembled WGS sequence"/>
</dbReference>
<dbReference type="RefSeq" id="WP_093754281.1">
    <property type="nucleotide sequence ID" value="NZ_BSYN01000009.1"/>
</dbReference>
<keyword evidence="3" id="KW-1185">Reference proteome</keyword>
<gene>
    <name evidence="2" type="ORF">SAMN05660923_02548</name>
</gene>
<sequence>MVNKVRRWLFRIFQECFIIFFLITVLFVIGIIIGSVTIKILDANQKNEMILFFNSFFKSINSNSFNHITILKQSLVDNFKTVGLIWILGIVFIGLPLIPIIILFRGFALGFTVGFLVHEYGINGLAFSILGILPQNLFIIPGIISIASIGLTFSINSIKMRRLRIIKNNIFSRIIDYTITFFIFNITILIGSIIEGYVSPIFLKMLTGYLN</sequence>
<proteinExistence type="predicted"/>
<dbReference type="Pfam" id="PF01944">
    <property type="entry name" value="SpoIIM"/>
    <property type="match status" value="1"/>
</dbReference>
<name>A0A1H3CUE9_9FIRM</name>
<feature type="transmembrane region" description="Helical" evidence="1">
    <location>
        <begin position="179"/>
        <end position="203"/>
    </location>
</feature>
<keyword evidence="1" id="KW-1133">Transmembrane helix</keyword>
<dbReference type="EMBL" id="FNNG01000013">
    <property type="protein sequence ID" value="SDX57528.1"/>
    <property type="molecule type" value="Genomic_DNA"/>
</dbReference>
<dbReference type="InterPro" id="IPR014196">
    <property type="entry name" value="SpoIIM"/>
</dbReference>
<evidence type="ECO:0000256" key="1">
    <source>
        <dbReference type="SAM" id="Phobius"/>
    </source>
</evidence>
<feature type="transmembrane region" description="Helical" evidence="1">
    <location>
        <begin position="138"/>
        <end position="158"/>
    </location>
</feature>
<evidence type="ECO:0000313" key="3">
    <source>
        <dbReference type="Proteomes" id="UP000198828"/>
    </source>
</evidence>
<reference evidence="2 3" key="1">
    <citation type="submission" date="2016-10" db="EMBL/GenBank/DDBJ databases">
        <authorList>
            <person name="de Groot N.N."/>
        </authorList>
    </citation>
    <scope>NUCLEOTIDE SEQUENCE [LARGE SCALE GENOMIC DNA]</scope>
    <source>
        <strain evidence="2 3">DSM 23310</strain>
    </source>
</reference>
<accession>A0A1H3CUE9</accession>
<dbReference type="AlphaFoldDB" id="A0A1H3CUE9"/>
<dbReference type="OrthoDB" id="1707382at2"/>
<keyword evidence="1" id="KW-0812">Transmembrane</keyword>